<dbReference type="SUPFAM" id="SSF56784">
    <property type="entry name" value="HAD-like"/>
    <property type="match status" value="1"/>
</dbReference>
<feature type="non-terminal residue" evidence="1">
    <location>
        <position position="136"/>
    </location>
</feature>
<dbReference type="CDD" id="cd01427">
    <property type="entry name" value="HAD_like"/>
    <property type="match status" value="1"/>
</dbReference>
<name>A0A382NI12_9ZZZZ</name>
<dbReference type="InterPro" id="IPR023214">
    <property type="entry name" value="HAD_sf"/>
</dbReference>
<evidence type="ECO:0008006" key="2">
    <source>
        <dbReference type="Google" id="ProtNLM"/>
    </source>
</evidence>
<dbReference type="PANTHER" id="PTHR43885:SF1">
    <property type="entry name" value="SUPERFAMILY HYDROLASE, PUTATIVE (AFU_ORTHOLOGUE AFUA_4G13290)-RELATED"/>
    <property type="match status" value="1"/>
</dbReference>
<dbReference type="PANTHER" id="PTHR43885">
    <property type="entry name" value="HALOACID DEHALOGENASE-LIKE HYDROLASE"/>
    <property type="match status" value="1"/>
</dbReference>
<gene>
    <name evidence="1" type="ORF">METZ01_LOCUS313717</name>
</gene>
<dbReference type="InterPro" id="IPR036412">
    <property type="entry name" value="HAD-like_sf"/>
</dbReference>
<protein>
    <recommendedName>
        <fullName evidence="2">HAD family hydrolase</fullName>
    </recommendedName>
</protein>
<organism evidence="1">
    <name type="scientific">marine metagenome</name>
    <dbReference type="NCBI Taxonomy" id="408172"/>
    <lineage>
        <taxon>unclassified sequences</taxon>
        <taxon>metagenomes</taxon>
        <taxon>ecological metagenomes</taxon>
    </lineage>
</organism>
<dbReference type="AlphaFoldDB" id="A0A382NI12"/>
<dbReference type="EMBL" id="UINC01100651">
    <property type="protein sequence ID" value="SVC60863.1"/>
    <property type="molecule type" value="Genomic_DNA"/>
</dbReference>
<sequence>MDGTLTAPWIDWTKLRTAIGATDGLGIIDYVETLPPPQQEQAEAVVREFEMDAARLAPANPGLAELFTCLDELPLRRALITNNHRAAMNLVVERYELSFDLCLSREDGVLKPAPDLLLIALRHFDIDPEAAVFVGD</sequence>
<dbReference type="Gene3D" id="1.10.260.80">
    <property type="match status" value="1"/>
</dbReference>
<accession>A0A382NI12</accession>
<dbReference type="Gene3D" id="3.40.50.1000">
    <property type="entry name" value="HAD superfamily/HAD-like"/>
    <property type="match status" value="1"/>
</dbReference>
<reference evidence="1" key="1">
    <citation type="submission" date="2018-05" db="EMBL/GenBank/DDBJ databases">
        <authorList>
            <person name="Lanie J.A."/>
            <person name="Ng W.-L."/>
            <person name="Kazmierczak K.M."/>
            <person name="Andrzejewski T.M."/>
            <person name="Davidsen T.M."/>
            <person name="Wayne K.J."/>
            <person name="Tettelin H."/>
            <person name="Glass J.I."/>
            <person name="Rusch D."/>
            <person name="Podicherti R."/>
            <person name="Tsui H.-C.T."/>
            <person name="Winkler M.E."/>
        </authorList>
    </citation>
    <scope>NUCLEOTIDE SEQUENCE</scope>
</reference>
<dbReference type="Pfam" id="PF00702">
    <property type="entry name" value="Hydrolase"/>
    <property type="match status" value="1"/>
</dbReference>
<evidence type="ECO:0000313" key="1">
    <source>
        <dbReference type="EMBL" id="SVC60863.1"/>
    </source>
</evidence>
<proteinExistence type="predicted"/>